<dbReference type="STRING" id="1188229.GlitD10_0947"/>
<dbReference type="Pfam" id="PF01795">
    <property type="entry name" value="Methyltransf_5"/>
    <property type="match status" value="1"/>
</dbReference>
<dbReference type="EC" id="2.1.1.199" evidence="6"/>
<feature type="binding site" evidence="6">
    <location>
        <position position="78"/>
    </location>
    <ligand>
        <name>S-adenosyl-L-methionine</name>
        <dbReference type="ChEBI" id="CHEBI:59789"/>
    </ligand>
</feature>
<dbReference type="RefSeq" id="WP_071453874.1">
    <property type="nucleotide sequence ID" value="NZ_CP017675.1"/>
</dbReference>
<gene>
    <name evidence="6 8" type="primary">rsmH</name>
    <name evidence="8" type="ORF">GlitD10_0947</name>
</gene>
<dbReference type="OrthoDB" id="9806637at2"/>
<keyword evidence="4 6" id="KW-0808">Transferase</keyword>
<keyword evidence="3 6" id="KW-0489">Methyltransferase</keyword>
<keyword evidence="5 6" id="KW-0949">S-adenosyl-L-methionine</keyword>
<dbReference type="SUPFAM" id="SSF53335">
    <property type="entry name" value="S-adenosyl-L-methionine-dependent methyltransferases"/>
    <property type="match status" value="1"/>
</dbReference>
<name>A0A1J0ABI8_9CYAN</name>
<evidence type="ECO:0000256" key="4">
    <source>
        <dbReference type="ARBA" id="ARBA00022679"/>
    </source>
</evidence>
<feature type="compositionally biased region" description="Basic residues" evidence="7">
    <location>
        <begin position="271"/>
        <end position="281"/>
    </location>
</feature>
<dbReference type="InterPro" id="IPR002903">
    <property type="entry name" value="RsmH"/>
</dbReference>
<sequence>MIPDGGHIPVLPQAVRDYLQPQAGEHFLDATVGLGGHSELLLQTPHIDLTAIDRDAQALVLAQQRLRGYAVTWWPGNYGDYPGGEFDGILADLGVSSLHLDRPERGFSFRQAGPLDMRMDQGQARTAAEIINHASEVDLVALFSRYGEAPFARRIARSIVQKRPFSDTVTLAETIRQAVPPAVRYGRIHPATQVFQALRVAVNGELDSLERFLQRAPAWLKPGGRLVVISFHSLEDRLVKWAFRRDERLEILTPKPITPSAQEQAENPRSRSAKLRAARRW</sequence>
<dbReference type="Proteomes" id="UP000180235">
    <property type="component" value="Chromosome"/>
</dbReference>
<dbReference type="SUPFAM" id="SSF81799">
    <property type="entry name" value="Putative methyltransferase TM0872, insert domain"/>
    <property type="match status" value="1"/>
</dbReference>
<comment type="function">
    <text evidence="6">Specifically methylates the N4 position of cytidine in position 1402 (C1402) of 16S rRNA.</text>
</comment>
<evidence type="ECO:0000256" key="2">
    <source>
        <dbReference type="ARBA" id="ARBA00022552"/>
    </source>
</evidence>
<feature type="binding site" evidence="6">
    <location>
        <position position="92"/>
    </location>
    <ligand>
        <name>S-adenosyl-L-methionine</name>
        <dbReference type="ChEBI" id="CHEBI:59789"/>
    </ligand>
</feature>
<accession>A0A1J0ABI8</accession>
<dbReference type="InterPro" id="IPR023397">
    <property type="entry name" value="SAM-dep_MeTrfase_MraW_recog"/>
</dbReference>
<feature type="binding site" evidence="6">
    <location>
        <position position="99"/>
    </location>
    <ligand>
        <name>S-adenosyl-L-methionine</name>
        <dbReference type="ChEBI" id="CHEBI:59789"/>
    </ligand>
</feature>
<keyword evidence="9" id="KW-1185">Reference proteome</keyword>
<comment type="catalytic activity">
    <reaction evidence="6">
        <text>cytidine(1402) in 16S rRNA + S-adenosyl-L-methionine = N(4)-methylcytidine(1402) in 16S rRNA + S-adenosyl-L-homocysteine + H(+)</text>
        <dbReference type="Rhea" id="RHEA:42928"/>
        <dbReference type="Rhea" id="RHEA-COMP:10286"/>
        <dbReference type="Rhea" id="RHEA-COMP:10287"/>
        <dbReference type="ChEBI" id="CHEBI:15378"/>
        <dbReference type="ChEBI" id="CHEBI:57856"/>
        <dbReference type="ChEBI" id="CHEBI:59789"/>
        <dbReference type="ChEBI" id="CHEBI:74506"/>
        <dbReference type="ChEBI" id="CHEBI:82748"/>
        <dbReference type="EC" id="2.1.1.199"/>
    </reaction>
</comment>
<evidence type="ECO:0000256" key="6">
    <source>
        <dbReference type="HAMAP-Rule" id="MF_01007"/>
    </source>
</evidence>
<evidence type="ECO:0000256" key="5">
    <source>
        <dbReference type="ARBA" id="ARBA00022691"/>
    </source>
</evidence>
<protein>
    <recommendedName>
        <fullName evidence="6">Ribosomal RNA small subunit methyltransferase H</fullName>
        <ecNumber evidence="6">2.1.1.199</ecNumber>
    </recommendedName>
    <alternativeName>
        <fullName evidence="6">16S rRNA m(4)C1402 methyltransferase</fullName>
    </alternativeName>
    <alternativeName>
        <fullName evidence="6">rRNA (cytosine-N(4)-)-methyltransferase RsmH</fullName>
    </alternativeName>
</protein>
<keyword evidence="6" id="KW-0963">Cytoplasm</keyword>
<dbReference type="GO" id="GO:0071424">
    <property type="term" value="F:rRNA (cytosine-N4-)-methyltransferase activity"/>
    <property type="evidence" value="ECO:0007669"/>
    <property type="project" value="UniProtKB-UniRule"/>
</dbReference>
<keyword evidence="2 6" id="KW-0698">rRNA processing</keyword>
<dbReference type="CDD" id="cd02440">
    <property type="entry name" value="AdoMet_MTases"/>
    <property type="match status" value="1"/>
</dbReference>
<dbReference type="PANTHER" id="PTHR11265:SF0">
    <property type="entry name" value="12S RRNA N4-METHYLCYTIDINE METHYLTRANSFERASE"/>
    <property type="match status" value="1"/>
</dbReference>
<dbReference type="InterPro" id="IPR029063">
    <property type="entry name" value="SAM-dependent_MTases_sf"/>
</dbReference>
<evidence type="ECO:0000313" key="9">
    <source>
        <dbReference type="Proteomes" id="UP000180235"/>
    </source>
</evidence>
<evidence type="ECO:0000256" key="1">
    <source>
        <dbReference type="ARBA" id="ARBA00010396"/>
    </source>
</evidence>
<dbReference type="PANTHER" id="PTHR11265">
    <property type="entry name" value="S-ADENOSYL-METHYLTRANSFERASE MRAW"/>
    <property type="match status" value="1"/>
</dbReference>
<dbReference type="KEGG" id="glt:GlitD10_0947"/>
<dbReference type="NCBIfam" id="TIGR00006">
    <property type="entry name" value="16S rRNA (cytosine(1402)-N(4))-methyltransferase RsmH"/>
    <property type="match status" value="1"/>
</dbReference>
<comment type="subcellular location">
    <subcellularLocation>
        <location evidence="6">Cytoplasm</location>
    </subcellularLocation>
</comment>
<dbReference type="GO" id="GO:0070475">
    <property type="term" value="P:rRNA base methylation"/>
    <property type="evidence" value="ECO:0007669"/>
    <property type="project" value="UniProtKB-UniRule"/>
</dbReference>
<dbReference type="GO" id="GO:0005737">
    <property type="term" value="C:cytoplasm"/>
    <property type="evidence" value="ECO:0007669"/>
    <property type="project" value="UniProtKB-SubCell"/>
</dbReference>
<evidence type="ECO:0000256" key="7">
    <source>
        <dbReference type="SAM" id="MobiDB-lite"/>
    </source>
</evidence>
<feature type="region of interest" description="Disordered" evidence="7">
    <location>
        <begin position="254"/>
        <end position="281"/>
    </location>
</feature>
<dbReference type="Gene3D" id="1.10.150.170">
    <property type="entry name" value="Putative methyltransferase TM0872, insert domain"/>
    <property type="match status" value="1"/>
</dbReference>
<dbReference type="AlphaFoldDB" id="A0A1J0ABI8"/>
<reference evidence="8 9" key="1">
    <citation type="submission" date="2016-10" db="EMBL/GenBank/DDBJ databases">
        <title>Description of Gloeomargarita lithophora gen. nov., sp. nov., a thylakoid-bearing basal-branching cyanobacterium with intracellular carbonates, and proposal for Gloeomargaritales ord. nov.</title>
        <authorList>
            <person name="Moreira D."/>
            <person name="Tavera R."/>
            <person name="Benzerara K."/>
            <person name="Skouri-Panet F."/>
            <person name="Couradeau E."/>
            <person name="Gerard E."/>
            <person name="Loussert C."/>
            <person name="Novelo E."/>
            <person name="Zivanovic Y."/>
            <person name="Lopez-Garcia P."/>
        </authorList>
    </citation>
    <scope>NUCLEOTIDE SEQUENCE [LARGE SCALE GENOMIC DNA]</scope>
    <source>
        <strain evidence="8 9">D10</strain>
    </source>
</reference>
<comment type="similarity">
    <text evidence="1 6">Belongs to the methyltransferase superfamily. RsmH family.</text>
</comment>
<feature type="binding site" evidence="6">
    <location>
        <begin position="35"/>
        <end position="37"/>
    </location>
    <ligand>
        <name>S-adenosyl-L-methionine</name>
        <dbReference type="ChEBI" id="CHEBI:59789"/>
    </ligand>
</feature>
<evidence type="ECO:0000256" key="3">
    <source>
        <dbReference type="ARBA" id="ARBA00022603"/>
    </source>
</evidence>
<dbReference type="EMBL" id="CP017675">
    <property type="protein sequence ID" value="APB33265.1"/>
    <property type="molecule type" value="Genomic_DNA"/>
</dbReference>
<evidence type="ECO:0000313" key="8">
    <source>
        <dbReference type="EMBL" id="APB33265.1"/>
    </source>
</evidence>
<feature type="binding site" evidence="6">
    <location>
        <position position="53"/>
    </location>
    <ligand>
        <name>S-adenosyl-L-methionine</name>
        <dbReference type="ChEBI" id="CHEBI:59789"/>
    </ligand>
</feature>
<organism evidence="8 9">
    <name type="scientific">Gloeomargarita lithophora Alchichica-D10</name>
    <dbReference type="NCBI Taxonomy" id="1188229"/>
    <lineage>
        <taxon>Bacteria</taxon>
        <taxon>Bacillati</taxon>
        <taxon>Cyanobacteriota</taxon>
        <taxon>Cyanophyceae</taxon>
        <taxon>Gloeomargaritales</taxon>
        <taxon>Gloeomargaritaceae</taxon>
        <taxon>Gloeomargarita</taxon>
    </lineage>
</organism>
<proteinExistence type="inferred from homology"/>
<dbReference type="HAMAP" id="MF_01007">
    <property type="entry name" value="16SrRNA_methyltr_H"/>
    <property type="match status" value="1"/>
</dbReference>
<dbReference type="Gene3D" id="3.40.50.150">
    <property type="entry name" value="Vaccinia Virus protein VP39"/>
    <property type="match status" value="1"/>
</dbReference>
<dbReference type="PIRSF" id="PIRSF004486">
    <property type="entry name" value="MraW"/>
    <property type="match status" value="1"/>
</dbReference>